<dbReference type="InParanoid" id="A0A3Q3G6B8"/>
<reference evidence="2" key="1">
    <citation type="submission" date="2025-08" db="UniProtKB">
        <authorList>
            <consortium name="Ensembl"/>
        </authorList>
    </citation>
    <scope>IDENTIFICATION</scope>
</reference>
<dbReference type="PANTHER" id="PTHR46127">
    <property type="entry name" value="CILIA- AND FLAGELLA-ASSOCIATED PROTEIN 65"/>
    <property type="match status" value="1"/>
</dbReference>
<organism evidence="2 3">
    <name type="scientific">Labrus bergylta</name>
    <name type="common">ballan wrasse</name>
    <dbReference type="NCBI Taxonomy" id="56723"/>
    <lineage>
        <taxon>Eukaryota</taxon>
        <taxon>Metazoa</taxon>
        <taxon>Chordata</taxon>
        <taxon>Craniata</taxon>
        <taxon>Vertebrata</taxon>
        <taxon>Euteleostomi</taxon>
        <taxon>Actinopterygii</taxon>
        <taxon>Neopterygii</taxon>
        <taxon>Teleostei</taxon>
        <taxon>Neoteleostei</taxon>
        <taxon>Acanthomorphata</taxon>
        <taxon>Eupercaria</taxon>
        <taxon>Labriformes</taxon>
        <taxon>Labridae</taxon>
        <taxon>Labrus</taxon>
    </lineage>
</organism>
<dbReference type="GO" id="GO:0036126">
    <property type="term" value="C:sperm flagellum"/>
    <property type="evidence" value="ECO:0007669"/>
    <property type="project" value="TreeGrafter"/>
</dbReference>
<dbReference type="InterPro" id="IPR058536">
    <property type="entry name" value="Ig_CFAP65_4th"/>
</dbReference>
<protein>
    <recommendedName>
        <fullName evidence="1">CFAP65 fourth Ig-like domain-containing protein</fullName>
    </recommendedName>
</protein>
<dbReference type="PANTHER" id="PTHR46127:SF1">
    <property type="entry name" value="CILIA- AND FLAGELLA-ASSOCIATED PROTEIN 65"/>
    <property type="match status" value="1"/>
</dbReference>
<dbReference type="AlphaFoldDB" id="A0A3Q3G6B8"/>
<dbReference type="Gene3D" id="2.60.40.10">
    <property type="entry name" value="Immunoglobulins"/>
    <property type="match status" value="1"/>
</dbReference>
<accession>A0A3Q3G6B8</accession>
<name>A0A3Q3G6B8_9LABR</name>
<dbReference type="InterPro" id="IPR052614">
    <property type="entry name" value="CFAP65"/>
</dbReference>
<evidence type="ECO:0000259" key="1">
    <source>
        <dbReference type="Pfam" id="PF24507"/>
    </source>
</evidence>
<dbReference type="GO" id="GO:0007288">
    <property type="term" value="P:sperm axoneme assembly"/>
    <property type="evidence" value="ECO:0007669"/>
    <property type="project" value="TreeGrafter"/>
</dbReference>
<dbReference type="GeneTree" id="ENSGT00430000031142"/>
<dbReference type="Ensembl" id="ENSLBET00000030012.1">
    <property type="protein sequence ID" value="ENSLBEP00000028666.1"/>
    <property type="gene ID" value="ENSLBEG00000021710.1"/>
</dbReference>
<dbReference type="InterPro" id="IPR013783">
    <property type="entry name" value="Ig-like_fold"/>
</dbReference>
<keyword evidence="3" id="KW-1185">Reference proteome</keyword>
<dbReference type="Proteomes" id="UP000261660">
    <property type="component" value="Unplaced"/>
</dbReference>
<sequence>ITLKAVYKPTQPIAHHRRVACLILHREPMFLDLIGTCHSELQKPAVLKPEHLVLYKLHWYRRRDPTDTFSPMQQDQNVHLKQQGVLCPLEEVRTPMEDYFQSCMGCMDPFTSNSSSSSPHVTVVPNELLFDHKMSSPFSNSCTSSQSVSITNHTRGKLSLVWTSARDSPFSVSPLLCDLAPLKSTSFRVNFDPKKPNTLHEAQLECFAYCKVIFRNVNFFLKLVPSWPRKGRKCLFGLWMKDTKSQNAQHRRPLPLRSGLQTYLLVLPLLLITAAVLHKAVSSTDSEISSRRNWYLGNSRQKTDSMSVSIGKQ</sequence>
<dbReference type="GO" id="GO:0005737">
    <property type="term" value="C:cytoplasm"/>
    <property type="evidence" value="ECO:0007669"/>
    <property type="project" value="TreeGrafter"/>
</dbReference>
<dbReference type="Pfam" id="PF24507">
    <property type="entry name" value="Ig_CFAP65_4th"/>
    <property type="match status" value="1"/>
</dbReference>
<evidence type="ECO:0000313" key="2">
    <source>
        <dbReference type="Ensembl" id="ENSLBEP00000028666.1"/>
    </source>
</evidence>
<feature type="domain" description="CFAP65 fourth Ig-like" evidence="1">
    <location>
        <begin position="2"/>
        <end position="40"/>
    </location>
</feature>
<reference evidence="2" key="2">
    <citation type="submission" date="2025-09" db="UniProtKB">
        <authorList>
            <consortium name="Ensembl"/>
        </authorList>
    </citation>
    <scope>IDENTIFICATION</scope>
</reference>
<proteinExistence type="predicted"/>
<evidence type="ECO:0000313" key="3">
    <source>
        <dbReference type="Proteomes" id="UP000261660"/>
    </source>
</evidence>